<dbReference type="InterPro" id="IPR014743">
    <property type="entry name" value="Cl-channel_core"/>
</dbReference>
<keyword evidence="3" id="KW-0472">Membrane</keyword>
<sequence>MPSSSGRSSRYQRVSYREYNDDGPSTSQFSVNADLNDFSDYNYDDHEIEFEHINPDEADDDLFTDVNITYDDFDTIDWTRDRQQDRVRIRKMKKLKKGTFLERILEAHDAWSGWLVVLLVGLSCGLFAGIIDIGADWMFDLKEGVCVSQVLLNKESCCWADNSSFTTHDGCSQWKTWSEVFEASSSSASYASNYFMFTLSGLLFALLCVTLVHTFAPYACGSGIPEVCHFTVRSIR</sequence>
<evidence type="ECO:0000256" key="1">
    <source>
        <dbReference type="ARBA" id="ARBA00023065"/>
    </source>
</evidence>
<evidence type="ECO:0000313" key="5">
    <source>
        <dbReference type="Proteomes" id="UP001152795"/>
    </source>
</evidence>
<accession>A0A7D9K5H5</accession>
<keyword evidence="1" id="KW-0406">Ion transport</keyword>
<dbReference type="GO" id="GO:0005247">
    <property type="term" value="F:voltage-gated chloride channel activity"/>
    <property type="evidence" value="ECO:0007669"/>
    <property type="project" value="TreeGrafter"/>
</dbReference>
<reference evidence="4" key="1">
    <citation type="submission" date="2020-04" db="EMBL/GenBank/DDBJ databases">
        <authorList>
            <person name="Alioto T."/>
            <person name="Alioto T."/>
            <person name="Gomez Garrido J."/>
        </authorList>
    </citation>
    <scope>NUCLEOTIDE SEQUENCE</scope>
    <source>
        <strain evidence="4">A484AB</strain>
    </source>
</reference>
<comment type="caution">
    <text evidence="4">The sequence shown here is derived from an EMBL/GenBank/DDBJ whole genome shotgun (WGS) entry which is preliminary data.</text>
</comment>
<organism evidence="4 5">
    <name type="scientific">Paramuricea clavata</name>
    <name type="common">Red gorgonian</name>
    <name type="synonym">Violescent sea-whip</name>
    <dbReference type="NCBI Taxonomy" id="317549"/>
    <lineage>
        <taxon>Eukaryota</taxon>
        <taxon>Metazoa</taxon>
        <taxon>Cnidaria</taxon>
        <taxon>Anthozoa</taxon>
        <taxon>Octocorallia</taxon>
        <taxon>Malacalcyonacea</taxon>
        <taxon>Plexauridae</taxon>
        <taxon>Paramuricea</taxon>
    </lineage>
</organism>
<keyword evidence="3" id="KW-0812">Transmembrane</keyword>
<dbReference type="AlphaFoldDB" id="A0A7D9K5H5"/>
<proteinExistence type="predicted"/>
<dbReference type="GO" id="GO:0005794">
    <property type="term" value="C:Golgi apparatus"/>
    <property type="evidence" value="ECO:0007669"/>
    <property type="project" value="TreeGrafter"/>
</dbReference>
<dbReference type="EMBL" id="CACRXK020027171">
    <property type="protein sequence ID" value="CAB4040727.1"/>
    <property type="molecule type" value="Genomic_DNA"/>
</dbReference>
<keyword evidence="5" id="KW-1185">Reference proteome</keyword>
<dbReference type="SUPFAM" id="SSF81340">
    <property type="entry name" value="Clc chloride channel"/>
    <property type="match status" value="1"/>
</dbReference>
<feature type="compositionally biased region" description="Polar residues" evidence="2">
    <location>
        <begin position="1"/>
        <end position="12"/>
    </location>
</feature>
<dbReference type="GO" id="GO:0005886">
    <property type="term" value="C:plasma membrane"/>
    <property type="evidence" value="ECO:0007669"/>
    <property type="project" value="TreeGrafter"/>
</dbReference>
<evidence type="ECO:0000256" key="2">
    <source>
        <dbReference type="SAM" id="MobiDB-lite"/>
    </source>
</evidence>
<keyword evidence="3" id="KW-1133">Transmembrane helix</keyword>
<dbReference type="Proteomes" id="UP001152795">
    <property type="component" value="Unassembled WGS sequence"/>
</dbReference>
<dbReference type="GO" id="GO:0005769">
    <property type="term" value="C:early endosome"/>
    <property type="evidence" value="ECO:0007669"/>
    <property type="project" value="TreeGrafter"/>
</dbReference>
<feature type="region of interest" description="Disordered" evidence="2">
    <location>
        <begin position="1"/>
        <end position="26"/>
    </location>
</feature>
<dbReference type="PANTHER" id="PTHR45711">
    <property type="entry name" value="CHLORIDE CHANNEL PROTEIN"/>
    <property type="match status" value="1"/>
</dbReference>
<evidence type="ECO:0000256" key="3">
    <source>
        <dbReference type="SAM" id="Phobius"/>
    </source>
</evidence>
<name>A0A7D9K5H5_PARCT</name>
<dbReference type="OrthoDB" id="44789at2759"/>
<gene>
    <name evidence="4" type="ORF">PACLA_8A022025</name>
</gene>
<evidence type="ECO:0000313" key="4">
    <source>
        <dbReference type="EMBL" id="CAB4040727.1"/>
    </source>
</evidence>
<dbReference type="PANTHER" id="PTHR45711:SF6">
    <property type="entry name" value="CHLORIDE CHANNEL PROTEIN"/>
    <property type="match status" value="1"/>
</dbReference>
<dbReference type="Gene3D" id="1.10.3080.10">
    <property type="entry name" value="Clc chloride channel"/>
    <property type="match status" value="1"/>
</dbReference>
<keyword evidence="1" id="KW-0813">Transport</keyword>
<feature type="transmembrane region" description="Helical" evidence="3">
    <location>
        <begin position="111"/>
        <end position="131"/>
    </location>
</feature>
<feature type="transmembrane region" description="Helical" evidence="3">
    <location>
        <begin position="194"/>
        <end position="216"/>
    </location>
</feature>
<protein>
    <submittedName>
        <fullName evidence="4">H(+) Cl(-) exchange transporter 3</fullName>
    </submittedName>
</protein>